<dbReference type="GO" id="GO:0005886">
    <property type="term" value="C:plasma membrane"/>
    <property type="evidence" value="ECO:0007669"/>
    <property type="project" value="UniProtKB-SubCell"/>
</dbReference>
<evidence type="ECO:0000313" key="12">
    <source>
        <dbReference type="Proteomes" id="UP000048926"/>
    </source>
</evidence>
<comment type="catalytic activity">
    <reaction evidence="9">
        <text>N-terminal S-1,2-diacyl-sn-glyceryl-L-cysteinyl-[lipoprotein] + a glycerophospholipid = N-acyl-S-1,2-diacyl-sn-glyceryl-L-cysteinyl-[lipoprotein] + a 2-acyl-sn-glycero-3-phospholipid + H(+)</text>
        <dbReference type="Rhea" id="RHEA:48228"/>
        <dbReference type="Rhea" id="RHEA-COMP:14681"/>
        <dbReference type="Rhea" id="RHEA-COMP:14684"/>
        <dbReference type="ChEBI" id="CHEBI:15378"/>
        <dbReference type="ChEBI" id="CHEBI:136912"/>
        <dbReference type="ChEBI" id="CHEBI:140656"/>
        <dbReference type="ChEBI" id="CHEBI:140657"/>
        <dbReference type="ChEBI" id="CHEBI:140660"/>
        <dbReference type="EC" id="2.3.1.269"/>
    </reaction>
</comment>
<dbReference type="NCBIfam" id="TIGR00546">
    <property type="entry name" value="lnt"/>
    <property type="match status" value="1"/>
</dbReference>
<keyword evidence="12" id="KW-1185">Reference proteome</keyword>
<evidence type="ECO:0000256" key="4">
    <source>
        <dbReference type="ARBA" id="ARBA00022679"/>
    </source>
</evidence>
<dbReference type="Pfam" id="PF00795">
    <property type="entry name" value="CN_hydrolase"/>
    <property type="match status" value="1"/>
</dbReference>
<feature type="transmembrane region" description="Helical" evidence="9">
    <location>
        <begin position="143"/>
        <end position="166"/>
    </location>
</feature>
<feature type="transmembrane region" description="Helical" evidence="9">
    <location>
        <begin position="186"/>
        <end position="208"/>
    </location>
</feature>
<keyword evidence="11" id="KW-0449">Lipoprotein</keyword>
<dbReference type="PROSITE" id="PS50263">
    <property type="entry name" value="CN_HYDROLASE"/>
    <property type="match status" value="1"/>
</dbReference>
<keyword evidence="7 9" id="KW-0472">Membrane</keyword>
<evidence type="ECO:0000256" key="3">
    <source>
        <dbReference type="ARBA" id="ARBA00022475"/>
    </source>
</evidence>
<feature type="transmembrane region" description="Helical" evidence="9">
    <location>
        <begin position="108"/>
        <end position="136"/>
    </location>
</feature>
<keyword evidence="5 9" id="KW-0812">Transmembrane</keyword>
<protein>
    <recommendedName>
        <fullName evidence="9">Apolipoprotein N-acyltransferase</fullName>
        <shortName evidence="9">ALP N-acyltransferase</shortName>
        <ecNumber evidence="9">2.3.1.269</ecNumber>
    </recommendedName>
</protein>
<evidence type="ECO:0000256" key="6">
    <source>
        <dbReference type="ARBA" id="ARBA00022989"/>
    </source>
</evidence>
<evidence type="ECO:0000256" key="2">
    <source>
        <dbReference type="ARBA" id="ARBA00010065"/>
    </source>
</evidence>
<dbReference type="STRING" id="187304.B0E33_09565"/>
<dbReference type="Proteomes" id="UP000048926">
    <property type="component" value="Unassembled WGS sequence"/>
</dbReference>
<comment type="pathway">
    <text evidence="9">Protein modification; lipoprotein biosynthesis (N-acyl transfer).</text>
</comment>
<comment type="similarity">
    <text evidence="2 9">Belongs to the CN hydrolase family. Apolipoprotein N-acyltransferase subfamily.</text>
</comment>
<organism evidence="11 12">
    <name type="scientific">Roseibium aggregatum</name>
    <dbReference type="NCBI Taxonomy" id="187304"/>
    <lineage>
        <taxon>Bacteria</taxon>
        <taxon>Pseudomonadati</taxon>
        <taxon>Pseudomonadota</taxon>
        <taxon>Alphaproteobacteria</taxon>
        <taxon>Hyphomicrobiales</taxon>
        <taxon>Stappiaceae</taxon>
        <taxon>Roseibium</taxon>
    </lineage>
</organism>
<evidence type="ECO:0000256" key="8">
    <source>
        <dbReference type="ARBA" id="ARBA00023315"/>
    </source>
</evidence>
<dbReference type="Pfam" id="PF20154">
    <property type="entry name" value="LNT_N"/>
    <property type="match status" value="1"/>
</dbReference>
<dbReference type="GO" id="GO:0016410">
    <property type="term" value="F:N-acyltransferase activity"/>
    <property type="evidence" value="ECO:0007669"/>
    <property type="project" value="UniProtKB-UniRule"/>
</dbReference>
<evidence type="ECO:0000256" key="5">
    <source>
        <dbReference type="ARBA" id="ARBA00022692"/>
    </source>
</evidence>
<feature type="domain" description="CN hydrolase" evidence="10">
    <location>
        <begin position="251"/>
        <end position="500"/>
    </location>
</feature>
<dbReference type="InterPro" id="IPR003010">
    <property type="entry name" value="C-N_Hydrolase"/>
</dbReference>
<dbReference type="EMBL" id="CXST01000002">
    <property type="protein sequence ID" value="CTQ44301.1"/>
    <property type="molecule type" value="Genomic_DNA"/>
</dbReference>
<gene>
    <name evidence="9 11" type="primary">lnt</name>
    <name evidence="11" type="ORF">LAL4801_02744</name>
</gene>
<reference evidence="12" key="1">
    <citation type="submission" date="2015-07" db="EMBL/GenBank/DDBJ databases">
        <authorList>
            <person name="Rodrigo-Torres Lidia"/>
            <person name="Arahal R.David."/>
        </authorList>
    </citation>
    <scope>NUCLEOTIDE SEQUENCE [LARGE SCALE GENOMIC DNA]</scope>
    <source>
        <strain evidence="12">CECT 4801</strain>
    </source>
</reference>
<proteinExistence type="inferred from homology"/>
<dbReference type="PANTHER" id="PTHR38686">
    <property type="entry name" value="APOLIPOPROTEIN N-ACYLTRANSFERASE"/>
    <property type="match status" value="1"/>
</dbReference>
<dbReference type="RefSeq" id="WP_208984371.1">
    <property type="nucleotide sequence ID" value="NZ_CXST01000002.1"/>
</dbReference>
<keyword evidence="3 9" id="KW-1003">Cell membrane</keyword>
<evidence type="ECO:0000256" key="9">
    <source>
        <dbReference type="HAMAP-Rule" id="MF_01148"/>
    </source>
</evidence>
<sequence length="538" mass="58827">MQWLSHRLSALPNTFLLAWGWQRRLLCAACGALTAFALPPYDFTFVLLVTFPCLVWMLDGAVDPAPGKRVQRFRTGFALGWLFGFGYFLSGLWWIGAAFLVEAERFAWLMPFAVLAMPVGLALFTGLGVGLAAIFWSDQFRRILVLAAGLTLTDWLRGHVLTGFPWNAFGYGVSGSLSVSQAASLVGLYGLTFFVVAVFSTPAVLADARPFRQRIAAVVVAAVALAAVAGYGAVRLWQTALPVADLDIRIVQPSIDQKDKWRPELRDEIFQTFLDMTEAPLGGAARVGQPRMVVWPESAVPFLLTQEPGALFRIGQSLGDKTELVTGAIRAEPGMRGADYFNSVFVIGTEGTVQGIYDKVRLVPFGEYVPFKPLLESLGISNLAGPMDGFEAGYQPRVLTTSESFSFLPMICYEAIFPGSLDGVSRRPDFLLNVTNDAWFGRTPGPYQHLAQARLRAIETGLPLIRAANTGISAVIDAKGQVVAKLAIFEKGLIDSKLPQRLDNTLYGIFGDLPVLVISFLIVVFAGFYQYNRDSRVN</sequence>
<name>A0A0M6Y5L2_9HYPH</name>
<dbReference type="AlphaFoldDB" id="A0A0M6Y5L2"/>
<dbReference type="UniPathway" id="UPA00666"/>
<dbReference type="EC" id="2.3.1.269" evidence="9"/>
<dbReference type="InterPro" id="IPR045378">
    <property type="entry name" value="LNT_N"/>
</dbReference>
<dbReference type="PANTHER" id="PTHR38686:SF1">
    <property type="entry name" value="APOLIPOPROTEIN N-ACYLTRANSFERASE"/>
    <property type="match status" value="1"/>
</dbReference>
<dbReference type="SUPFAM" id="SSF56317">
    <property type="entry name" value="Carbon-nitrogen hydrolase"/>
    <property type="match status" value="1"/>
</dbReference>
<feature type="transmembrane region" description="Helical" evidence="9">
    <location>
        <begin position="215"/>
        <end position="234"/>
    </location>
</feature>
<dbReference type="HAMAP" id="MF_01148">
    <property type="entry name" value="Lnt"/>
    <property type="match status" value="1"/>
</dbReference>
<evidence type="ECO:0000256" key="1">
    <source>
        <dbReference type="ARBA" id="ARBA00004651"/>
    </source>
</evidence>
<keyword evidence="6 9" id="KW-1133">Transmembrane helix</keyword>
<evidence type="ECO:0000256" key="7">
    <source>
        <dbReference type="ARBA" id="ARBA00023136"/>
    </source>
</evidence>
<keyword evidence="8 9" id="KW-0012">Acyltransferase</keyword>
<accession>A0A0M6Y5L2</accession>
<comment type="function">
    <text evidence="9">Catalyzes the phospholipid dependent N-acylation of the N-terminal cysteine of apolipoprotein, the last step in lipoprotein maturation.</text>
</comment>
<feature type="transmembrane region" description="Helical" evidence="9">
    <location>
        <begin position="74"/>
        <end position="96"/>
    </location>
</feature>
<feature type="transmembrane region" description="Helical" evidence="9">
    <location>
        <begin position="506"/>
        <end position="529"/>
    </location>
</feature>
<dbReference type="CDD" id="cd07571">
    <property type="entry name" value="ALP_N-acyl_transferase"/>
    <property type="match status" value="1"/>
</dbReference>
<comment type="subcellular location">
    <subcellularLocation>
        <location evidence="1 9">Cell membrane</location>
        <topology evidence="1 9">Multi-pass membrane protein</topology>
    </subcellularLocation>
</comment>
<evidence type="ECO:0000313" key="11">
    <source>
        <dbReference type="EMBL" id="CTQ44301.1"/>
    </source>
</evidence>
<dbReference type="GO" id="GO:0042158">
    <property type="term" value="P:lipoprotein biosynthetic process"/>
    <property type="evidence" value="ECO:0007669"/>
    <property type="project" value="UniProtKB-UniRule"/>
</dbReference>
<dbReference type="InterPro" id="IPR036526">
    <property type="entry name" value="C-N_Hydrolase_sf"/>
</dbReference>
<evidence type="ECO:0000259" key="10">
    <source>
        <dbReference type="PROSITE" id="PS50263"/>
    </source>
</evidence>
<dbReference type="InterPro" id="IPR004563">
    <property type="entry name" value="Apolipo_AcylTrfase"/>
</dbReference>
<dbReference type="Gene3D" id="3.60.110.10">
    <property type="entry name" value="Carbon-nitrogen hydrolase"/>
    <property type="match status" value="1"/>
</dbReference>
<keyword evidence="4 9" id="KW-0808">Transferase</keyword>